<keyword evidence="1" id="KW-0732">Signal</keyword>
<dbReference type="EMBL" id="UYWY01021467">
    <property type="protein sequence ID" value="VDM44204.1"/>
    <property type="molecule type" value="Genomic_DNA"/>
</dbReference>
<organism evidence="4 5">
    <name type="scientific">Toxocara canis</name>
    <name type="common">Canine roundworm</name>
    <dbReference type="NCBI Taxonomy" id="6265"/>
    <lineage>
        <taxon>Eukaryota</taxon>
        <taxon>Metazoa</taxon>
        <taxon>Ecdysozoa</taxon>
        <taxon>Nematoda</taxon>
        <taxon>Chromadorea</taxon>
        <taxon>Rhabditida</taxon>
        <taxon>Spirurina</taxon>
        <taxon>Ascaridomorpha</taxon>
        <taxon>Ascaridoidea</taxon>
        <taxon>Toxocaridae</taxon>
        <taxon>Toxocara</taxon>
    </lineage>
</organism>
<evidence type="ECO:0000313" key="4">
    <source>
        <dbReference type="Proteomes" id="UP000050794"/>
    </source>
</evidence>
<sequence length="193" mass="20528">MLQKIFGFVVLLQAFGEASAICACATPCVVPVCPARPPPCPPPVVCPPRICPPPPPCPPLPAAPPCPPCPRTVCPVCAPRPLPIANECCITCAVPCTVGIRKKRSVEEIAFSSFTSNNNGAICNNNFIRNVIIKNIVNDTTESKRRIQRALAGEYAGRVNVVCAEGDISYVAFTGNFCQATKNGISCYVFQPL</sequence>
<dbReference type="AlphaFoldDB" id="A0A183UWL3"/>
<feature type="chain" id="PRO_5044553462" evidence="1">
    <location>
        <begin position="21"/>
        <end position="193"/>
    </location>
</feature>
<reference evidence="3 4" key="2">
    <citation type="submission" date="2018-11" db="EMBL/GenBank/DDBJ databases">
        <authorList>
            <consortium name="Pathogen Informatics"/>
        </authorList>
    </citation>
    <scope>NUCLEOTIDE SEQUENCE [LARGE SCALE GENOMIC DNA]</scope>
</reference>
<keyword evidence="4" id="KW-1185">Reference proteome</keyword>
<gene>
    <name evidence="3" type="ORF">TCNE_LOCUS12883</name>
</gene>
<accession>A0A183UWL3</accession>
<dbReference type="Proteomes" id="UP000050794">
    <property type="component" value="Unassembled WGS sequence"/>
</dbReference>
<name>A0A183UWL3_TOXCA</name>
<protein>
    <submittedName>
        <fullName evidence="5">Ground-like domain-containing protein</fullName>
    </submittedName>
</protein>
<dbReference type="Pfam" id="PF04155">
    <property type="entry name" value="Ground-like"/>
    <property type="match status" value="1"/>
</dbReference>
<reference evidence="5" key="1">
    <citation type="submission" date="2016-06" db="UniProtKB">
        <authorList>
            <consortium name="WormBaseParasite"/>
        </authorList>
    </citation>
    <scope>IDENTIFICATION</scope>
</reference>
<evidence type="ECO:0000259" key="2">
    <source>
        <dbReference type="Pfam" id="PF04155"/>
    </source>
</evidence>
<dbReference type="InterPro" id="IPR007284">
    <property type="entry name" value="Ground-like_dom"/>
</dbReference>
<evidence type="ECO:0000313" key="3">
    <source>
        <dbReference type="EMBL" id="VDM44204.1"/>
    </source>
</evidence>
<proteinExistence type="predicted"/>
<feature type="domain" description="Ground-like" evidence="2">
    <location>
        <begin position="123"/>
        <end position="190"/>
    </location>
</feature>
<evidence type="ECO:0000313" key="5">
    <source>
        <dbReference type="WBParaSite" id="TCNE_0001288301-mRNA-1"/>
    </source>
</evidence>
<evidence type="ECO:0000256" key="1">
    <source>
        <dbReference type="SAM" id="SignalP"/>
    </source>
</evidence>
<dbReference type="WBParaSite" id="TCNE_0001288301-mRNA-1">
    <property type="protein sequence ID" value="TCNE_0001288301-mRNA-1"/>
    <property type="gene ID" value="TCNE_0001288301"/>
</dbReference>
<feature type="signal peptide" evidence="1">
    <location>
        <begin position="1"/>
        <end position="20"/>
    </location>
</feature>